<dbReference type="SUPFAM" id="SSF55856">
    <property type="entry name" value="Cytochrome b5-like heme/steroid binding domain"/>
    <property type="match status" value="1"/>
</dbReference>
<organism evidence="19 20">
    <name type="scientific">Cutaneotrichosporon cavernicola</name>
    <dbReference type="NCBI Taxonomy" id="279322"/>
    <lineage>
        <taxon>Eukaryota</taxon>
        <taxon>Fungi</taxon>
        <taxon>Dikarya</taxon>
        <taxon>Basidiomycota</taxon>
        <taxon>Agaricomycotina</taxon>
        <taxon>Tremellomycetes</taxon>
        <taxon>Trichosporonales</taxon>
        <taxon>Trichosporonaceae</taxon>
        <taxon>Cutaneotrichosporon</taxon>
    </lineage>
</organism>
<keyword evidence="14" id="KW-0443">Lipid metabolism</keyword>
<evidence type="ECO:0000256" key="4">
    <source>
        <dbReference type="ARBA" id="ARBA00009295"/>
    </source>
</evidence>
<dbReference type="Proteomes" id="UP001233271">
    <property type="component" value="Chromosome 4"/>
</dbReference>
<dbReference type="PIRSF" id="PIRSF015921">
    <property type="entry name" value="FA_sphinglp_des"/>
    <property type="match status" value="1"/>
</dbReference>
<keyword evidence="15 17" id="KW-0472">Membrane</keyword>
<evidence type="ECO:0000256" key="16">
    <source>
        <dbReference type="SAM" id="MobiDB-lite"/>
    </source>
</evidence>
<evidence type="ECO:0000256" key="5">
    <source>
        <dbReference type="ARBA" id="ARBA00012019"/>
    </source>
</evidence>
<dbReference type="GO" id="GO:0016717">
    <property type="term" value="F:oxidoreductase activity, acting on paired donors, with oxidation of a pair of donors resulting in the reduction of molecular oxygen to two molecules of water"/>
    <property type="evidence" value="ECO:0007669"/>
    <property type="project" value="TreeGrafter"/>
</dbReference>
<evidence type="ECO:0000256" key="14">
    <source>
        <dbReference type="ARBA" id="ARBA00023098"/>
    </source>
</evidence>
<proteinExistence type="inferred from homology"/>
<dbReference type="GeneID" id="85495891"/>
<name>A0AA48L4W3_9TREE</name>
<dbReference type="InterPro" id="IPR036400">
    <property type="entry name" value="Cyt_B5-like_heme/steroid_sf"/>
</dbReference>
<dbReference type="InterPro" id="IPR001199">
    <property type="entry name" value="Cyt_B5-like_heme/steroid-bd"/>
</dbReference>
<evidence type="ECO:0000256" key="13">
    <source>
        <dbReference type="ARBA" id="ARBA00023004"/>
    </source>
</evidence>
<keyword evidence="9" id="KW-0479">Metal-binding</keyword>
<protein>
    <recommendedName>
        <fullName evidence="6">Delta 8-(E)-sphingolipid desaturase</fullName>
        <ecNumber evidence="5">1.14.19.18</ecNumber>
    </recommendedName>
</protein>
<dbReference type="Pfam" id="PF00487">
    <property type="entry name" value="FA_desaturase"/>
    <property type="match status" value="1"/>
</dbReference>
<dbReference type="Gene3D" id="3.10.120.10">
    <property type="entry name" value="Cytochrome b5-like heme/steroid binding domain"/>
    <property type="match status" value="1"/>
</dbReference>
<dbReference type="PROSITE" id="PS50255">
    <property type="entry name" value="CYTOCHROME_B5_2"/>
    <property type="match status" value="1"/>
</dbReference>
<evidence type="ECO:0000256" key="6">
    <source>
        <dbReference type="ARBA" id="ARBA00016939"/>
    </source>
</evidence>
<dbReference type="InterPro" id="IPR012171">
    <property type="entry name" value="Fatty_acid_desaturase"/>
</dbReference>
<keyword evidence="20" id="KW-1185">Reference proteome</keyword>
<dbReference type="AlphaFoldDB" id="A0AA48L4W3"/>
<evidence type="ECO:0000256" key="3">
    <source>
        <dbReference type="ARBA" id="ARBA00004991"/>
    </source>
</evidence>
<dbReference type="EC" id="1.14.19.18" evidence="5"/>
<feature type="transmembrane region" description="Helical" evidence="17">
    <location>
        <begin position="393"/>
        <end position="413"/>
    </location>
</feature>
<evidence type="ECO:0000256" key="8">
    <source>
        <dbReference type="ARBA" id="ARBA00022692"/>
    </source>
</evidence>
<evidence type="ECO:0000256" key="15">
    <source>
        <dbReference type="ARBA" id="ARBA00023136"/>
    </source>
</evidence>
<evidence type="ECO:0000256" key="9">
    <source>
        <dbReference type="ARBA" id="ARBA00022723"/>
    </source>
</evidence>
<accession>A0AA48L4W3</accession>
<keyword evidence="7" id="KW-0349">Heme</keyword>
<evidence type="ECO:0000256" key="1">
    <source>
        <dbReference type="ARBA" id="ARBA00004141"/>
    </source>
</evidence>
<dbReference type="PANTHER" id="PTHR19353">
    <property type="entry name" value="FATTY ACID DESATURASE 2"/>
    <property type="match status" value="1"/>
</dbReference>
<evidence type="ECO:0000256" key="11">
    <source>
        <dbReference type="ARBA" id="ARBA00022989"/>
    </source>
</evidence>
<comment type="pathway">
    <text evidence="3">Sphingolipid metabolism.</text>
</comment>
<dbReference type="SMART" id="SM01117">
    <property type="entry name" value="Cyt-b5"/>
    <property type="match status" value="1"/>
</dbReference>
<evidence type="ECO:0000259" key="18">
    <source>
        <dbReference type="PROSITE" id="PS50255"/>
    </source>
</evidence>
<dbReference type="GO" id="GO:0006665">
    <property type="term" value="P:sphingolipid metabolic process"/>
    <property type="evidence" value="ECO:0007669"/>
    <property type="project" value="UniProtKB-KW"/>
</dbReference>
<dbReference type="GO" id="GO:0046872">
    <property type="term" value="F:metal ion binding"/>
    <property type="evidence" value="ECO:0007669"/>
    <property type="project" value="UniProtKB-KW"/>
</dbReference>
<sequence>MANGTAPTAEVPPKMVHANGTSAGKAKGRTLPVWTRAEIARRICTGSQLVLRDDTVLNVASWAAYHPGGALALAHFVGRDGADEIAAYHSKGTLATMDRFAVARVDPADYTDVEGWVPLTPPIALGLVSHPDGVKGHWAREGQIRLATQIVDGVKGGASDKGSDEVNGAPMGLEVVELNPSMMEPLPVPHVERAREHARSKAYRILKGKLEDKGYFERPGPLSGYGSDIVRYLLLGGGAAYLFFTSTGWAGMMGSAALLGFCWQQLTFLAHDAGHSGLTGDWWTDRMWCTLVANWIGGLSAGWWCDNHDIHHLVTNHPEHDPDIQHMPFFAITPQFFRNLWSTYYKRVVAFDAPSRFLLNFQHRLYYIVLSLARFNLYALSYGFLLLKARRNAFFYFEVAGLAFYWTWYGLLLRAVSSFGGWRMALAYMLISHICASPVHVQIVLSHFACSTEDLGPSESFVSRQLRTTMDVVCGENIEWIHGGLHQQVTHHLFPRLPRHHQRKASLLVKEFCEEQGLTFIEYGWIRGNAMVLSTLRDVANQLAILKRVADKEVAEKMQ</sequence>
<dbReference type="Pfam" id="PF00173">
    <property type="entry name" value="Cyt-b5"/>
    <property type="match status" value="1"/>
</dbReference>
<reference evidence="19" key="1">
    <citation type="journal article" date="2023" name="BMC Genomics">
        <title>Chromosome-level genome assemblies of Cutaneotrichosporon spp. (Trichosporonales, Basidiomycota) reveal imbalanced evolution between nucleotide sequences and chromosome synteny.</title>
        <authorList>
            <person name="Kobayashi Y."/>
            <person name="Kayamori A."/>
            <person name="Aoki K."/>
            <person name="Shiwa Y."/>
            <person name="Matsutani M."/>
            <person name="Fujita N."/>
            <person name="Sugita T."/>
            <person name="Iwasaki W."/>
            <person name="Tanaka N."/>
            <person name="Takashima M."/>
        </authorList>
    </citation>
    <scope>NUCLEOTIDE SEQUENCE</scope>
    <source>
        <strain evidence="19">HIS019</strain>
    </source>
</reference>
<keyword evidence="10" id="KW-0746">Sphingolipid metabolism</keyword>
<feature type="domain" description="Cytochrome b5 heme-binding" evidence="18">
    <location>
        <begin position="31"/>
        <end position="106"/>
    </location>
</feature>
<evidence type="ECO:0000256" key="2">
    <source>
        <dbReference type="ARBA" id="ARBA00004760"/>
    </source>
</evidence>
<evidence type="ECO:0000313" key="20">
    <source>
        <dbReference type="Proteomes" id="UP001233271"/>
    </source>
</evidence>
<keyword evidence="11 17" id="KW-1133">Transmembrane helix</keyword>
<dbReference type="GO" id="GO:0016020">
    <property type="term" value="C:membrane"/>
    <property type="evidence" value="ECO:0007669"/>
    <property type="project" value="UniProtKB-SubCell"/>
</dbReference>
<comment type="pathway">
    <text evidence="2">Lipid metabolism; sphingolipid metabolism.</text>
</comment>
<evidence type="ECO:0000256" key="10">
    <source>
        <dbReference type="ARBA" id="ARBA00022919"/>
    </source>
</evidence>
<dbReference type="CDD" id="cd03506">
    <property type="entry name" value="Delta6-FADS-like"/>
    <property type="match status" value="1"/>
</dbReference>
<comment type="subcellular location">
    <subcellularLocation>
        <location evidence="1">Membrane</location>
        <topology evidence="1">Multi-pass membrane protein</topology>
    </subcellularLocation>
</comment>
<dbReference type="InterPro" id="IPR005804">
    <property type="entry name" value="FA_desaturase_dom"/>
</dbReference>
<feature type="transmembrane region" description="Helical" evidence="17">
    <location>
        <begin position="365"/>
        <end position="387"/>
    </location>
</feature>
<dbReference type="PANTHER" id="PTHR19353:SF30">
    <property type="entry name" value="DELTA 8-(E)-SPHINGOLIPID DESATURASE"/>
    <property type="match status" value="1"/>
</dbReference>
<dbReference type="EMBL" id="AP028215">
    <property type="protein sequence ID" value="BEI92021.1"/>
    <property type="molecule type" value="Genomic_DNA"/>
</dbReference>
<evidence type="ECO:0000256" key="7">
    <source>
        <dbReference type="ARBA" id="ARBA00022617"/>
    </source>
</evidence>
<gene>
    <name evidence="19" type="primary">SLD</name>
    <name evidence="19" type="ORF">CcaverHIS019_0408410</name>
</gene>
<keyword evidence="12" id="KW-0560">Oxidoreductase</keyword>
<dbReference type="KEGG" id="ccac:CcaHIS019_0408410"/>
<feature type="region of interest" description="Disordered" evidence="16">
    <location>
        <begin position="1"/>
        <end position="24"/>
    </location>
</feature>
<keyword evidence="13" id="KW-0408">Iron</keyword>
<evidence type="ECO:0000313" key="19">
    <source>
        <dbReference type="EMBL" id="BEI92021.1"/>
    </source>
</evidence>
<keyword evidence="8 17" id="KW-0812">Transmembrane</keyword>
<evidence type="ECO:0000256" key="17">
    <source>
        <dbReference type="SAM" id="Phobius"/>
    </source>
</evidence>
<evidence type="ECO:0000256" key="12">
    <source>
        <dbReference type="ARBA" id="ARBA00023002"/>
    </source>
</evidence>
<dbReference type="RefSeq" id="XP_060457286.1">
    <property type="nucleotide sequence ID" value="XM_060600720.1"/>
</dbReference>
<comment type="similarity">
    <text evidence="4">Belongs to the fatty acid desaturase type 1 family.</text>
</comment>